<organism evidence="3 4">
    <name type="scientific">Cellulomonas oligotrophica</name>
    <dbReference type="NCBI Taxonomy" id="931536"/>
    <lineage>
        <taxon>Bacteria</taxon>
        <taxon>Bacillati</taxon>
        <taxon>Actinomycetota</taxon>
        <taxon>Actinomycetes</taxon>
        <taxon>Micrococcales</taxon>
        <taxon>Cellulomonadaceae</taxon>
        <taxon>Cellulomonas</taxon>
    </lineage>
</organism>
<evidence type="ECO:0000313" key="5">
    <source>
        <dbReference type="Proteomes" id="UP000618382"/>
    </source>
</evidence>
<evidence type="ECO:0000313" key="2">
    <source>
        <dbReference type="EMBL" id="GIG31222.1"/>
    </source>
</evidence>
<dbReference type="AlphaFoldDB" id="A0A7Y9JXL0"/>
<dbReference type="EMBL" id="JACCBK010000001">
    <property type="protein sequence ID" value="NYD85772.1"/>
    <property type="molecule type" value="Genomic_DNA"/>
</dbReference>
<protein>
    <submittedName>
        <fullName evidence="3">Uncharacterized protein</fullName>
    </submittedName>
</protein>
<reference evidence="3 4" key="1">
    <citation type="submission" date="2020-07" db="EMBL/GenBank/DDBJ databases">
        <title>Sequencing the genomes of 1000 actinobacteria strains.</title>
        <authorList>
            <person name="Klenk H.-P."/>
        </authorList>
    </citation>
    <scope>NUCLEOTIDE SEQUENCE [LARGE SCALE GENOMIC DNA]</scope>
    <source>
        <strain evidence="3 4">DSM 24482</strain>
    </source>
</reference>
<keyword evidence="5" id="KW-1185">Reference proteome</keyword>
<comment type="caution">
    <text evidence="3">The sequence shown here is derived from an EMBL/GenBank/DDBJ whole genome shotgun (WGS) entry which is preliminary data.</text>
</comment>
<evidence type="ECO:0000313" key="3">
    <source>
        <dbReference type="EMBL" id="NYD85772.1"/>
    </source>
</evidence>
<evidence type="ECO:0000256" key="1">
    <source>
        <dbReference type="SAM" id="MobiDB-lite"/>
    </source>
</evidence>
<dbReference type="RefSeq" id="WP_140457524.1">
    <property type="nucleotide sequence ID" value="NZ_BAABFI010000018.1"/>
</dbReference>
<dbReference type="Proteomes" id="UP000618382">
    <property type="component" value="Unassembled WGS sequence"/>
</dbReference>
<evidence type="ECO:0000313" key="4">
    <source>
        <dbReference type="Proteomes" id="UP000577956"/>
    </source>
</evidence>
<sequence length="101" mass="10723">MPYVAVVDLTRAGAPDGPPLRLRRESLTAVRQALGELAQRFGTCGAVRVGAVHVLEVDADDRVLREHDLDGRTPAADVPRPRAAASLTTLPTQRGAHALVP</sequence>
<name>A0A7Y9JXL0_9CELL</name>
<accession>A0A7Y9JXL0</accession>
<proteinExistence type="predicted"/>
<dbReference type="Proteomes" id="UP000577956">
    <property type="component" value="Unassembled WGS sequence"/>
</dbReference>
<dbReference type="EMBL" id="BONN01000001">
    <property type="protein sequence ID" value="GIG31222.1"/>
    <property type="molecule type" value="Genomic_DNA"/>
</dbReference>
<reference evidence="2 5" key="2">
    <citation type="submission" date="2021-01" db="EMBL/GenBank/DDBJ databases">
        <title>Whole genome shotgun sequence of Cellulomonas oligotrophica NBRC 109435.</title>
        <authorList>
            <person name="Komaki H."/>
            <person name="Tamura T."/>
        </authorList>
    </citation>
    <scope>NUCLEOTIDE SEQUENCE [LARGE SCALE GENOMIC DNA]</scope>
    <source>
        <strain evidence="2 5">NBRC 109435</strain>
    </source>
</reference>
<gene>
    <name evidence="3" type="ORF">BKA21_001321</name>
    <name evidence="2" type="ORF">Col01nite_03810</name>
</gene>
<feature type="compositionally biased region" description="Low complexity" evidence="1">
    <location>
        <begin position="72"/>
        <end position="85"/>
    </location>
</feature>
<feature type="region of interest" description="Disordered" evidence="1">
    <location>
        <begin position="70"/>
        <end position="101"/>
    </location>
</feature>